<evidence type="ECO:0000313" key="4">
    <source>
        <dbReference type="Proteomes" id="UP000198796"/>
    </source>
</evidence>
<dbReference type="PANTHER" id="PTHR22911">
    <property type="entry name" value="ACYL-MALONYL CONDENSING ENZYME-RELATED"/>
    <property type="match status" value="1"/>
</dbReference>
<keyword evidence="1" id="KW-0472">Membrane</keyword>
<dbReference type="Pfam" id="PF00892">
    <property type="entry name" value="EamA"/>
    <property type="match status" value="2"/>
</dbReference>
<dbReference type="AlphaFoldDB" id="A0A1I0X3Q7"/>
<dbReference type="InterPro" id="IPR037185">
    <property type="entry name" value="EmrE-like"/>
</dbReference>
<keyword evidence="1" id="KW-0812">Transmembrane</keyword>
<feature type="transmembrane region" description="Helical" evidence="1">
    <location>
        <begin position="123"/>
        <end position="145"/>
    </location>
</feature>
<protein>
    <submittedName>
        <fullName evidence="3">Drug/metabolite transporter, DME family</fullName>
    </submittedName>
</protein>
<proteinExistence type="predicted"/>
<reference evidence="3 4" key="1">
    <citation type="submission" date="2016-10" db="EMBL/GenBank/DDBJ databases">
        <authorList>
            <person name="de Groot N.N."/>
        </authorList>
    </citation>
    <scope>NUCLEOTIDE SEQUENCE [LARGE SCALE GENOMIC DNA]</scope>
    <source>
        <strain evidence="3 4">DSM 29316</strain>
    </source>
</reference>
<dbReference type="PANTHER" id="PTHR22911:SF79">
    <property type="entry name" value="MOBA-LIKE NTP TRANSFERASE DOMAIN-CONTAINING PROTEIN"/>
    <property type="match status" value="1"/>
</dbReference>
<dbReference type="InterPro" id="IPR000620">
    <property type="entry name" value="EamA_dom"/>
</dbReference>
<dbReference type="RefSeq" id="WP_092063555.1">
    <property type="nucleotide sequence ID" value="NZ_FOJU01000003.1"/>
</dbReference>
<feature type="transmembrane region" description="Helical" evidence="1">
    <location>
        <begin position="91"/>
        <end position="116"/>
    </location>
</feature>
<feature type="transmembrane region" description="Helical" evidence="1">
    <location>
        <begin position="64"/>
        <end position="85"/>
    </location>
</feature>
<dbReference type="OrthoDB" id="9787117at2"/>
<evidence type="ECO:0000259" key="2">
    <source>
        <dbReference type="Pfam" id="PF00892"/>
    </source>
</evidence>
<dbReference type="GO" id="GO:0016020">
    <property type="term" value="C:membrane"/>
    <property type="evidence" value="ECO:0007669"/>
    <property type="project" value="InterPro"/>
</dbReference>
<gene>
    <name evidence="3" type="ORF">SAMN05421688_1848</name>
</gene>
<feature type="domain" description="EamA" evidence="2">
    <location>
        <begin position="158"/>
        <end position="291"/>
    </location>
</feature>
<feature type="transmembrane region" description="Helical" evidence="1">
    <location>
        <begin position="222"/>
        <end position="243"/>
    </location>
</feature>
<feature type="domain" description="EamA" evidence="2">
    <location>
        <begin position="7"/>
        <end position="139"/>
    </location>
</feature>
<feature type="transmembrane region" description="Helical" evidence="1">
    <location>
        <begin position="275"/>
        <end position="293"/>
    </location>
</feature>
<evidence type="ECO:0000256" key="1">
    <source>
        <dbReference type="SAM" id="Phobius"/>
    </source>
</evidence>
<keyword evidence="4" id="KW-1185">Reference proteome</keyword>
<feature type="transmembrane region" description="Helical" evidence="1">
    <location>
        <begin position="35"/>
        <end position="52"/>
    </location>
</feature>
<name>A0A1I0X3Q7_9RHOB</name>
<sequence>MARDRLIGLAGILFAATVWGTTGTAATFAPDVSAAAIGAAAMGVGGLAQALLAARGIARSRARLWEHCLLLLSGAFAVALYPLAFYGSMRLAGVTVGTVVTIGSAPLLSALIEYALDRTHLTWRWAVGAIVGLTGIILICISESAPTEALLDGNSTLPGVLLGLVGGLTYALYSWTARGMMLRGIRSSVAMGATFGLGGLFLMPVLYALGGPFLASWSNMAVGIYMAAVPMFLGYICFGFGLARVKASEATTLTLLEPVVAAMLAVLIVGERLPLSGWIGVALVVGCLGIVSTQASAPAQPGHGGPRGK</sequence>
<dbReference type="Proteomes" id="UP000198796">
    <property type="component" value="Unassembled WGS sequence"/>
</dbReference>
<evidence type="ECO:0000313" key="3">
    <source>
        <dbReference type="EMBL" id="SFA95669.1"/>
    </source>
</evidence>
<dbReference type="SUPFAM" id="SSF103481">
    <property type="entry name" value="Multidrug resistance efflux transporter EmrE"/>
    <property type="match status" value="2"/>
</dbReference>
<feature type="transmembrane region" description="Helical" evidence="1">
    <location>
        <begin position="157"/>
        <end position="177"/>
    </location>
</feature>
<feature type="transmembrane region" description="Helical" evidence="1">
    <location>
        <begin position="189"/>
        <end position="210"/>
    </location>
</feature>
<organism evidence="3 4">
    <name type="scientific">Poseidonocella pacifica</name>
    <dbReference type="NCBI Taxonomy" id="871651"/>
    <lineage>
        <taxon>Bacteria</taxon>
        <taxon>Pseudomonadati</taxon>
        <taxon>Pseudomonadota</taxon>
        <taxon>Alphaproteobacteria</taxon>
        <taxon>Rhodobacterales</taxon>
        <taxon>Roseobacteraceae</taxon>
        <taxon>Poseidonocella</taxon>
    </lineage>
</organism>
<dbReference type="STRING" id="871651.SAMN05421688_1848"/>
<dbReference type="EMBL" id="FOJU01000003">
    <property type="protein sequence ID" value="SFA95669.1"/>
    <property type="molecule type" value="Genomic_DNA"/>
</dbReference>
<keyword evidence="1" id="KW-1133">Transmembrane helix</keyword>
<accession>A0A1I0X3Q7</accession>